<name>A0ABR2H529_9EUKA</name>
<protein>
    <recommendedName>
        <fullName evidence="1">DDE-1 domain-containing protein</fullName>
    </recommendedName>
</protein>
<sequence length="122" mass="14154">MVNCITASGDTLTPMIISRIENFDKIWEKGYRPDENDMLRTSQPAYFDTNLFIEYVNVALIPFMDSIRENPLYSDELAVLLIDNCSSHYSDEILQKIAKKLIYVMNFPKHTTNILQMLDLVN</sequence>
<evidence type="ECO:0000313" key="2">
    <source>
        <dbReference type="EMBL" id="KAK8841256.1"/>
    </source>
</evidence>
<comment type="caution">
    <text evidence="2">The sequence shown here is derived from an EMBL/GenBank/DDBJ whole genome shotgun (WGS) entry which is preliminary data.</text>
</comment>
<evidence type="ECO:0000259" key="1">
    <source>
        <dbReference type="Pfam" id="PF03184"/>
    </source>
</evidence>
<organism evidence="2 3">
    <name type="scientific">Tritrichomonas musculus</name>
    <dbReference type="NCBI Taxonomy" id="1915356"/>
    <lineage>
        <taxon>Eukaryota</taxon>
        <taxon>Metamonada</taxon>
        <taxon>Parabasalia</taxon>
        <taxon>Tritrichomonadida</taxon>
        <taxon>Tritrichomonadidae</taxon>
        <taxon>Tritrichomonas</taxon>
    </lineage>
</organism>
<accession>A0ABR2H529</accession>
<dbReference type="InterPro" id="IPR004875">
    <property type="entry name" value="DDE_SF_endonuclease_dom"/>
</dbReference>
<dbReference type="Pfam" id="PF03184">
    <property type="entry name" value="DDE_1"/>
    <property type="match status" value="1"/>
</dbReference>
<proteinExistence type="predicted"/>
<dbReference type="Proteomes" id="UP001470230">
    <property type="component" value="Unassembled WGS sequence"/>
</dbReference>
<reference evidence="2 3" key="1">
    <citation type="submission" date="2024-04" db="EMBL/GenBank/DDBJ databases">
        <title>Tritrichomonas musculus Genome.</title>
        <authorList>
            <person name="Alves-Ferreira E."/>
            <person name="Grigg M."/>
            <person name="Lorenzi H."/>
            <person name="Galac M."/>
        </authorList>
    </citation>
    <scope>NUCLEOTIDE SEQUENCE [LARGE SCALE GENOMIC DNA]</scope>
    <source>
        <strain evidence="2 3">EAF2021</strain>
    </source>
</reference>
<feature type="domain" description="DDE-1" evidence="1">
    <location>
        <begin position="1"/>
        <end position="120"/>
    </location>
</feature>
<dbReference type="EMBL" id="JAPFFF010000042">
    <property type="protein sequence ID" value="KAK8841256.1"/>
    <property type="molecule type" value="Genomic_DNA"/>
</dbReference>
<evidence type="ECO:0000313" key="3">
    <source>
        <dbReference type="Proteomes" id="UP001470230"/>
    </source>
</evidence>
<gene>
    <name evidence="2" type="ORF">M9Y10_027457</name>
</gene>
<keyword evidence="3" id="KW-1185">Reference proteome</keyword>